<reference evidence="4" key="1">
    <citation type="journal article" date="2020" name="Nat. Commun.">
        <title>Genome assembly of wild tea tree DASZ reveals pedigree and selection history of tea varieties.</title>
        <authorList>
            <person name="Zhang W."/>
            <person name="Zhang Y."/>
            <person name="Qiu H."/>
            <person name="Guo Y."/>
            <person name="Wan H."/>
            <person name="Zhang X."/>
            <person name="Scossa F."/>
            <person name="Alseekh S."/>
            <person name="Zhang Q."/>
            <person name="Wang P."/>
            <person name="Xu L."/>
            <person name="Schmidt M.H."/>
            <person name="Jia X."/>
            <person name="Li D."/>
            <person name="Zhu A."/>
            <person name="Guo F."/>
            <person name="Chen W."/>
            <person name="Ni D."/>
            <person name="Usadel B."/>
            <person name="Fernie A.R."/>
            <person name="Wen W."/>
        </authorList>
    </citation>
    <scope>NUCLEOTIDE SEQUENCE [LARGE SCALE GENOMIC DNA]</scope>
    <source>
        <strain evidence="4">cv. G240</strain>
    </source>
</reference>
<evidence type="ECO:0000313" key="4">
    <source>
        <dbReference type="Proteomes" id="UP000593564"/>
    </source>
</evidence>
<sequence length="131" mass="15655">MASLLGITFLRTITRTHVNHKKNWGEDGDCERTRPFSKREAKLDEVVLKLYSIQLDEFRVAEREGRKKGLRFRVLNVTEPMTMRPDGHPNRYGHWPREKVRRPDCLHWCLPGPIDVWNEMLLQMIEMENER</sequence>
<gene>
    <name evidence="3" type="ORF">HYC85_005684</name>
</gene>
<evidence type="ECO:0000259" key="2">
    <source>
        <dbReference type="Pfam" id="PF13839"/>
    </source>
</evidence>
<dbReference type="PANTHER" id="PTHR32285:SF48">
    <property type="entry name" value="PROTEIN TRICHOME BIREFRINGENCE-LIKE 19"/>
    <property type="match status" value="1"/>
</dbReference>
<organism evidence="3 4">
    <name type="scientific">Camellia sinensis</name>
    <name type="common">Tea plant</name>
    <name type="synonym">Thea sinensis</name>
    <dbReference type="NCBI Taxonomy" id="4442"/>
    <lineage>
        <taxon>Eukaryota</taxon>
        <taxon>Viridiplantae</taxon>
        <taxon>Streptophyta</taxon>
        <taxon>Embryophyta</taxon>
        <taxon>Tracheophyta</taxon>
        <taxon>Spermatophyta</taxon>
        <taxon>Magnoliopsida</taxon>
        <taxon>eudicotyledons</taxon>
        <taxon>Gunneridae</taxon>
        <taxon>Pentapetalae</taxon>
        <taxon>asterids</taxon>
        <taxon>Ericales</taxon>
        <taxon>Theaceae</taxon>
        <taxon>Camellia</taxon>
    </lineage>
</organism>
<dbReference type="InterPro" id="IPR026057">
    <property type="entry name" value="TBL_C"/>
</dbReference>
<proteinExistence type="inferred from homology"/>
<reference evidence="3 4" key="2">
    <citation type="submission" date="2020-07" db="EMBL/GenBank/DDBJ databases">
        <title>Genome assembly of wild tea tree DASZ reveals pedigree and selection history of tea varieties.</title>
        <authorList>
            <person name="Zhang W."/>
        </authorList>
    </citation>
    <scope>NUCLEOTIDE SEQUENCE [LARGE SCALE GENOMIC DNA]</scope>
    <source>
        <strain evidence="4">cv. G240</strain>
        <tissue evidence="3">Leaf</tissue>
    </source>
</reference>
<keyword evidence="4" id="KW-1185">Reference proteome</keyword>
<feature type="domain" description="Trichome birefringence-like C-terminal" evidence="2">
    <location>
        <begin position="8"/>
        <end position="124"/>
    </location>
</feature>
<dbReference type="InterPro" id="IPR029962">
    <property type="entry name" value="TBL"/>
</dbReference>
<dbReference type="AlphaFoldDB" id="A0A7J7I0K4"/>
<accession>A0A7J7I0K4</accession>
<evidence type="ECO:0000313" key="3">
    <source>
        <dbReference type="EMBL" id="KAF5958459.1"/>
    </source>
</evidence>
<dbReference type="GO" id="GO:0005794">
    <property type="term" value="C:Golgi apparatus"/>
    <property type="evidence" value="ECO:0007669"/>
    <property type="project" value="TreeGrafter"/>
</dbReference>
<name>A0A7J7I0K4_CAMSI</name>
<dbReference type="Proteomes" id="UP000593564">
    <property type="component" value="Unassembled WGS sequence"/>
</dbReference>
<dbReference type="PANTHER" id="PTHR32285">
    <property type="entry name" value="PROTEIN TRICHOME BIREFRINGENCE-LIKE 9-RELATED"/>
    <property type="match status" value="1"/>
</dbReference>
<evidence type="ECO:0000256" key="1">
    <source>
        <dbReference type="ARBA" id="ARBA00007727"/>
    </source>
</evidence>
<dbReference type="GO" id="GO:0016413">
    <property type="term" value="F:O-acetyltransferase activity"/>
    <property type="evidence" value="ECO:0007669"/>
    <property type="project" value="InterPro"/>
</dbReference>
<dbReference type="Pfam" id="PF13839">
    <property type="entry name" value="PC-Esterase"/>
    <property type="match status" value="1"/>
</dbReference>
<comment type="caution">
    <text evidence="3">The sequence shown here is derived from an EMBL/GenBank/DDBJ whole genome shotgun (WGS) entry which is preliminary data.</text>
</comment>
<comment type="similarity">
    <text evidence="1">Belongs to the PC-esterase family. TBL subfamily.</text>
</comment>
<protein>
    <recommendedName>
        <fullName evidence="2">Trichome birefringence-like C-terminal domain-containing protein</fullName>
    </recommendedName>
</protein>
<dbReference type="EMBL" id="JACBKZ010000002">
    <property type="protein sequence ID" value="KAF5958459.1"/>
    <property type="molecule type" value="Genomic_DNA"/>
</dbReference>